<name>A0ABW6AHS2_9BACT</name>
<dbReference type="Proteomes" id="UP001597512">
    <property type="component" value="Unassembled WGS sequence"/>
</dbReference>
<protein>
    <submittedName>
        <fullName evidence="1">DUF72 domain-containing protein</fullName>
    </submittedName>
</protein>
<sequence>MSGRKLRGLISVHIGTSGWSYDHWQGVLYPPHTPVHDRLGYYIQRFQTVELNSSFYRWPKQATFASWRRRLPDGFQLTVKAPRGLTHAKKLYAPETWMERIKVCWHELREKRAVLLVQLSPNHACDYDRLAYFLNQVPYWMRVSVEFRHPSWHNEAIFALLEQHQAAYCIMSGAHLPCILRTTAPFVYVRLHGPDDQYLYGGSYSDTDLHWWANRIREWASMGKDVYVYFNNDGGGNAVRNAETLRWIVG</sequence>
<evidence type="ECO:0000313" key="1">
    <source>
        <dbReference type="EMBL" id="MFD2934012.1"/>
    </source>
</evidence>
<reference evidence="2" key="1">
    <citation type="journal article" date="2019" name="Int. J. Syst. Evol. Microbiol.">
        <title>The Global Catalogue of Microorganisms (GCM) 10K type strain sequencing project: providing services to taxonomists for standard genome sequencing and annotation.</title>
        <authorList>
            <consortium name="The Broad Institute Genomics Platform"/>
            <consortium name="The Broad Institute Genome Sequencing Center for Infectious Disease"/>
            <person name="Wu L."/>
            <person name="Ma J."/>
        </authorList>
    </citation>
    <scope>NUCLEOTIDE SEQUENCE [LARGE SCALE GENOMIC DNA]</scope>
    <source>
        <strain evidence="2">KCTC 52490</strain>
    </source>
</reference>
<organism evidence="1 2">
    <name type="scientific">Spirosoma flavum</name>
    <dbReference type="NCBI Taxonomy" id="2048557"/>
    <lineage>
        <taxon>Bacteria</taxon>
        <taxon>Pseudomonadati</taxon>
        <taxon>Bacteroidota</taxon>
        <taxon>Cytophagia</taxon>
        <taxon>Cytophagales</taxon>
        <taxon>Cytophagaceae</taxon>
        <taxon>Spirosoma</taxon>
    </lineage>
</organism>
<dbReference type="PANTHER" id="PTHR30348:SF4">
    <property type="entry name" value="DUF72 DOMAIN-CONTAINING PROTEIN"/>
    <property type="match status" value="1"/>
</dbReference>
<keyword evidence="2" id="KW-1185">Reference proteome</keyword>
<gene>
    <name evidence="1" type="ORF">ACFS25_09480</name>
</gene>
<dbReference type="SUPFAM" id="SSF117396">
    <property type="entry name" value="TM1631-like"/>
    <property type="match status" value="1"/>
</dbReference>
<dbReference type="InterPro" id="IPR002763">
    <property type="entry name" value="DUF72"/>
</dbReference>
<comment type="caution">
    <text evidence="1">The sequence shown here is derived from an EMBL/GenBank/DDBJ whole genome shotgun (WGS) entry which is preliminary data.</text>
</comment>
<dbReference type="InterPro" id="IPR036520">
    <property type="entry name" value="UPF0759_sf"/>
</dbReference>
<dbReference type="EMBL" id="JBHUOM010000002">
    <property type="protein sequence ID" value="MFD2934012.1"/>
    <property type="molecule type" value="Genomic_DNA"/>
</dbReference>
<dbReference type="Gene3D" id="3.20.20.410">
    <property type="entry name" value="Protein of unknown function UPF0759"/>
    <property type="match status" value="1"/>
</dbReference>
<accession>A0ABW6AHS2</accession>
<dbReference type="RefSeq" id="WP_381499165.1">
    <property type="nucleotide sequence ID" value="NZ_JBHUOM010000002.1"/>
</dbReference>
<dbReference type="PANTHER" id="PTHR30348">
    <property type="entry name" value="UNCHARACTERIZED PROTEIN YECE"/>
    <property type="match status" value="1"/>
</dbReference>
<dbReference type="Pfam" id="PF01904">
    <property type="entry name" value="DUF72"/>
    <property type="match status" value="1"/>
</dbReference>
<proteinExistence type="predicted"/>
<evidence type="ECO:0000313" key="2">
    <source>
        <dbReference type="Proteomes" id="UP001597512"/>
    </source>
</evidence>